<evidence type="ECO:0000313" key="9">
    <source>
        <dbReference type="EMBL" id="EEH41763.1"/>
    </source>
</evidence>
<dbReference type="RefSeq" id="XP_002794091.1">
    <property type="nucleotide sequence ID" value="XM_002794045.2"/>
</dbReference>
<comment type="subcellular location">
    <subcellularLocation>
        <location evidence="1">Membrane</location>
        <topology evidence="1">Multi-pass membrane protein</topology>
    </subcellularLocation>
</comment>
<evidence type="ECO:0000256" key="5">
    <source>
        <dbReference type="SAM" id="MobiDB-lite"/>
    </source>
</evidence>
<dbReference type="VEuPathDB" id="FungiDB:PAAG_03684"/>
<dbReference type="GO" id="GO:0005886">
    <property type="term" value="C:plasma membrane"/>
    <property type="evidence" value="ECO:0007669"/>
    <property type="project" value="TreeGrafter"/>
</dbReference>
<feature type="transmembrane region" description="Helical" evidence="6">
    <location>
        <begin position="33"/>
        <end position="54"/>
    </location>
</feature>
<dbReference type="HOGENOM" id="CLU_027149_3_1_1"/>
<evidence type="ECO:0000256" key="1">
    <source>
        <dbReference type="ARBA" id="ARBA00004141"/>
    </source>
</evidence>
<evidence type="ECO:0000259" key="8">
    <source>
        <dbReference type="Pfam" id="PF11970"/>
    </source>
</evidence>
<evidence type="ECO:0000256" key="3">
    <source>
        <dbReference type="ARBA" id="ARBA00022989"/>
    </source>
</evidence>
<keyword evidence="3 6" id="KW-1133">Transmembrane helix</keyword>
<feature type="transmembrane region" description="Helical" evidence="6">
    <location>
        <begin position="280"/>
        <end position="301"/>
    </location>
</feature>
<keyword evidence="2 6" id="KW-0812">Transmembrane</keyword>
<dbReference type="GeneID" id="9097613"/>
<dbReference type="eggNOG" id="ENOG502RYZC">
    <property type="taxonomic scope" value="Eukaryota"/>
</dbReference>
<gene>
    <name evidence="9" type="ORF">PAAG_03684</name>
</gene>
<dbReference type="PANTHER" id="PTHR23112:SF37">
    <property type="entry name" value="G PROTEIN-COUPLED RECEPTOR GPR1"/>
    <property type="match status" value="1"/>
</dbReference>
<proteinExistence type="predicted"/>
<feature type="transmembrane region" description="Helical" evidence="6">
    <location>
        <begin position="151"/>
        <end position="172"/>
    </location>
</feature>
<dbReference type="STRING" id="502779.C1GYU0"/>
<sequence>MALVGYLLSTSVQLMPRDESPERPFVGGARQGLIVLFTCALVSAIATFSTLVWLTYRFIFWKRYYTRYPGYNQCIVLIFNLLLADMQQAGSFLIAPYWLSLDAMPARTTACFFQGWLTTIGDISSGLFILAIALHTFTVVITRKHLEHRTFVASVIVLWTFCVTLAITGAAVRGQNVFRPGGGWCWIDSLYEKERLYLHYLWVFIAEFGVVLVYATIFIIVRRRINKSKEFRGTKNPTRQRFNKVLRIMILYPIAYVVLSLPIAAGLMAMMRGLNAGPTYFHIAGGMMMCSGWVDAILYFFTRRRLVETDLQTVAGTTSSQRRTTGYANAPSTIGGGRGKWVKENTTVKQDTNAIRNARSRQSASSSTDHIIDPVELADLGQVNQTTVIEISNEPSAVPSSVSHNQSMEFMISGTPSRKKSTSGPPNNTESWRTKYLSRWNS</sequence>
<keyword evidence="4 6" id="KW-0472">Membrane</keyword>
<dbReference type="InterPro" id="IPR022596">
    <property type="entry name" value="GPR1/2/3_C"/>
</dbReference>
<dbReference type="GO" id="GO:0007189">
    <property type="term" value="P:adenylate cyclase-activating G protein-coupled receptor signaling pathway"/>
    <property type="evidence" value="ECO:0007669"/>
    <property type="project" value="TreeGrafter"/>
</dbReference>
<evidence type="ECO:0000256" key="2">
    <source>
        <dbReference type="ARBA" id="ARBA00022692"/>
    </source>
</evidence>
<feature type="transmembrane region" description="Helical" evidence="6">
    <location>
        <begin position="75"/>
        <end position="99"/>
    </location>
</feature>
<feature type="region of interest" description="Disordered" evidence="5">
    <location>
        <begin position="413"/>
        <end position="442"/>
    </location>
</feature>
<reference evidence="9 10" key="1">
    <citation type="journal article" date="2011" name="PLoS Genet.">
        <title>Comparative genomic analysis of human fungal pathogens causing paracoccidioidomycosis.</title>
        <authorList>
            <person name="Desjardins C.A."/>
            <person name="Champion M.D."/>
            <person name="Holder J.W."/>
            <person name="Muszewska A."/>
            <person name="Goldberg J."/>
            <person name="Bailao A.M."/>
            <person name="Brigido M.M."/>
            <person name="Ferreira M.E."/>
            <person name="Garcia A.M."/>
            <person name="Grynberg M."/>
            <person name="Gujja S."/>
            <person name="Heiman D.I."/>
            <person name="Henn M.R."/>
            <person name="Kodira C.D."/>
            <person name="Leon-Narvaez H."/>
            <person name="Longo L.V."/>
            <person name="Ma L.J."/>
            <person name="Malavazi I."/>
            <person name="Matsuo A.L."/>
            <person name="Morais F.V."/>
            <person name="Pereira M."/>
            <person name="Rodriguez-Brito S."/>
            <person name="Sakthikumar S."/>
            <person name="Salem-Izacc S.M."/>
            <person name="Sykes S.M."/>
            <person name="Teixeira M.M."/>
            <person name="Vallejo M.C."/>
            <person name="Walter M.E."/>
            <person name="Yandava C."/>
            <person name="Young S."/>
            <person name="Zeng Q."/>
            <person name="Zucker J."/>
            <person name="Felipe M.S."/>
            <person name="Goldman G.H."/>
            <person name="Haas B.J."/>
            <person name="McEwen J.G."/>
            <person name="Nino-Vega G."/>
            <person name="Puccia R."/>
            <person name="San-Blas G."/>
            <person name="Soares C.M."/>
            <person name="Birren B.W."/>
            <person name="Cuomo C.A."/>
        </authorList>
    </citation>
    <scope>NUCLEOTIDE SEQUENCE [LARGE SCALE GENOMIC DNA]</scope>
    <source>
        <strain evidence="10">ATCC MYA-826 / Pb01</strain>
    </source>
</reference>
<dbReference type="OMA" id="FLISFHW"/>
<dbReference type="Gene3D" id="1.20.1070.10">
    <property type="entry name" value="Rhodopsin 7-helix transmembrane proteins"/>
    <property type="match status" value="1"/>
</dbReference>
<dbReference type="SUPFAM" id="SSF81321">
    <property type="entry name" value="Family A G protein-coupled receptor-like"/>
    <property type="match status" value="1"/>
</dbReference>
<feature type="transmembrane region" description="Helical" evidence="6">
    <location>
        <begin position="200"/>
        <end position="221"/>
    </location>
</feature>
<evidence type="ECO:0000256" key="4">
    <source>
        <dbReference type="ARBA" id="ARBA00023136"/>
    </source>
</evidence>
<keyword evidence="10" id="KW-1185">Reference proteome</keyword>
<dbReference type="KEGG" id="pbl:PAAG_03684"/>
<dbReference type="OrthoDB" id="100006at2759"/>
<dbReference type="InterPro" id="IPR023041">
    <property type="entry name" value="Glucose_rcpt_Git3-like_N"/>
</dbReference>
<feature type="transmembrane region" description="Helical" evidence="6">
    <location>
        <begin position="245"/>
        <end position="268"/>
    </location>
</feature>
<dbReference type="GO" id="GO:0004930">
    <property type="term" value="F:G protein-coupled receptor activity"/>
    <property type="evidence" value="ECO:0007669"/>
    <property type="project" value="TreeGrafter"/>
</dbReference>
<dbReference type="Pfam" id="PF11970">
    <property type="entry name" value="GPR_Gpa2_C"/>
    <property type="match status" value="1"/>
</dbReference>
<dbReference type="PANTHER" id="PTHR23112">
    <property type="entry name" value="G PROTEIN-COUPLED RECEPTOR 157-RELATED"/>
    <property type="match status" value="1"/>
</dbReference>
<feature type="domain" description="Glucose receptor Git3-like N-terminal" evidence="7">
    <location>
        <begin position="34"/>
        <end position="227"/>
    </location>
</feature>
<evidence type="ECO:0000259" key="7">
    <source>
        <dbReference type="Pfam" id="PF11710"/>
    </source>
</evidence>
<organism evidence="9 10">
    <name type="scientific">Paracoccidioides lutzii (strain ATCC MYA-826 / Pb01)</name>
    <name type="common">Paracoccidioides brasiliensis</name>
    <dbReference type="NCBI Taxonomy" id="502779"/>
    <lineage>
        <taxon>Eukaryota</taxon>
        <taxon>Fungi</taxon>
        <taxon>Dikarya</taxon>
        <taxon>Ascomycota</taxon>
        <taxon>Pezizomycotina</taxon>
        <taxon>Eurotiomycetes</taxon>
        <taxon>Eurotiomycetidae</taxon>
        <taxon>Onygenales</taxon>
        <taxon>Ajellomycetaceae</taxon>
        <taxon>Paracoccidioides</taxon>
    </lineage>
</organism>
<protein>
    <submittedName>
        <fullName evidence="9">Integral membrane protein</fullName>
    </submittedName>
</protein>
<feature type="transmembrane region" description="Helical" evidence="6">
    <location>
        <begin position="119"/>
        <end position="139"/>
    </location>
</feature>
<dbReference type="EMBL" id="KN294000">
    <property type="protein sequence ID" value="EEH41763.1"/>
    <property type="molecule type" value="Genomic_DNA"/>
</dbReference>
<dbReference type="AlphaFoldDB" id="C1GYU0"/>
<feature type="domain" description="G protein-coupled receptor GPR1/2/3 C-terminal" evidence="8">
    <location>
        <begin position="238"/>
        <end position="305"/>
    </location>
</feature>
<dbReference type="Proteomes" id="UP000002059">
    <property type="component" value="Partially assembled WGS sequence"/>
</dbReference>
<evidence type="ECO:0000313" key="10">
    <source>
        <dbReference type="Proteomes" id="UP000002059"/>
    </source>
</evidence>
<feature type="compositionally biased region" description="Polar residues" evidence="5">
    <location>
        <begin position="422"/>
        <end position="431"/>
    </location>
</feature>
<evidence type="ECO:0000256" key="6">
    <source>
        <dbReference type="SAM" id="Phobius"/>
    </source>
</evidence>
<accession>C1GYU0</accession>
<dbReference type="Pfam" id="PF11710">
    <property type="entry name" value="Git3"/>
    <property type="match status" value="1"/>
</dbReference>
<name>C1GYU0_PARBA</name>